<dbReference type="OrthoDB" id="3227562at2759"/>
<dbReference type="HOGENOM" id="CLU_079436_1_0_1"/>
<gene>
    <name evidence="1" type="ORF">PIIN_03151</name>
</gene>
<comment type="caution">
    <text evidence="1">The sequence shown here is derived from an EMBL/GenBank/DDBJ whole genome shotgun (WGS) entry which is preliminary data.</text>
</comment>
<sequence length="241" mass="26453">MSDDIQMDLEPAQVAVAHPDMSAAQHPTTGFQAPQWPPQSGFALPAHQQTVPQGAETVNGPFAAFIPPAVAASAADQEDARDEEHSDRIPAKMHIRRPGRDNWSYVGRVGVYQELTPKTPIVVVRLQSNDKTIATFSESSNISVDKRGNFIVIASVEPAGVISYSLHAQTNNDALRLLASIELAAYKLGSVSGTENRAQSKLRRKIERTIREDRRKRHKRRKDDDMLVAMLGNASLDVPTV</sequence>
<proteinExistence type="predicted"/>
<accession>G4TD43</accession>
<keyword evidence="2" id="KW-1185">Reference proteome</keyword>
<organism evidence="1 2">
    <name type="scientific">Serendipita indica (strain DSM 11827)</name>
    <name type="common">Root endophyte fungus</name>
    <name type="synonym">Piriformospora indica</name>
    <dbReference type="NCBI Taxonomy" id="1109443"/>
    <lineage>
        <taxon>Eukaryota</taxon>
        <taxon>Fungi</taxon>
        <taxon>Dikarya</taxon>
        <taxon>Basidiomycota</taxon>
        <taxon>Agaricomycotina</taxon>
        <taxon>Agaricomycetes</taxon>
        <taxon>Sebacinales</taxon>
        <taxon>Serendipitaceae</taxon>
        <taxon>Serendipita</taxon>
    </lineage>
</organism>
<dbReference type="InParanoid" id="G4TD43"/>
<dbReference type="EMBL" id="CAFZ01000050">
    <property type="protein sequence ID" value="CCA69252.1"/>
    <property type="molecule type" value="Genomic_DNA"/>
</dbReference>
<dbReference type="AlphaFoldDB" id="G4TD43"/>
<name>G4TD43_SERID</name>
<dbReference type="eggNOG" id="ENOG502SN8X">
    <property type="taxonomic scope" value="Eukaryota"/>
</dbReference>
<reference evidence="1 2" key="1">
    <citation type="journal article" date="2011" name="PLoS Pathog.">
        <title>Endophytic Life Strategies Decoded by Genome and Transcriptome Analyses of the Mutualistic Root Symbiont Piriformospora indica.</title>
        <authorList>
            <person name="Zuccaro A."/>
            <person name="Lahrmann U."/>
            <person name="Guldener U."/>
            <person name="Langen G."/>
            <person name="Pfiffi S."/>
            <person name="Biedenkopf D."/>
            <person name="Wong P."/>
            <person name="Samans B."/>
            <person name="Grimm C."/>
            <person name="Basiewicz M."/>
            <person name="Murat C."/>
            <person name="Martin F."/>
            <person name="Kogel K.H."/>
        </authorList>
    </citation>
    <scope>NUCLEOTIDE SEQUENCE [LARGE SCALE GENOMIC DNA]</scope>
    <source>
        <strain evidence="1 2">DSM 11827</strain>
    </source>
</reference>
<protein>
    <submittedName>
        <fullName evidence="1">Uncharacterized protein</fullName>
    </submittedName>
</protein>
<evidence type="ECO:0000313" key="1">
    <source>
        <dbReference type="EMBL" id="CCA69252.1"/>
    </source>
</evidence>
<dbReference type="Proteomes" id="UP000007148">
    <property type="component" value="Unassembled WGS sequence"/>
</dbReference>
<evidence type="ECO:0000313" key="2">
    <source>
        <dbReference type="Proteomes" id="UP000007148"/>
    </source>
</evidence>